<name>A0A4C1U8S8_EUMVA</name>
<keyword evidence="2" id="KW-1185">Reference proteome</keyword>
<dbReference type="EMBL" id="BGZK01000140">
    <property type="protein sequence ID" value="GBP22510.1"/>
    <property type="molecule type" value="Genomic_DNA"/>
</dbReference>
<evidence type="ECO:0000313" key="2">
    <source>
        <dbReference type="Proteomes" id="UP000299102"/>
    </source>
</evidence>
<sequence>MQGLGHRARVVKVTESFARENYGLWVNRVWNPFRKLNNRMKIRRNFTCNLNNDDGFSGPPSDWGPRARALGALMKKTDQFHVEPRSPHCYSHGLYISDLEREP</sequence>
<dbReference type="AlphaFoldDB" id="A0A4C1U8S8"/>
<dbReference type="Proteomes" id="UP000299102">
    <property type="component" value="Unassembled WGS sequence"/>
</dbReference>
<protein>
    <submittedName>
        <fullName evidence="1">Uncharacterized protein</fullName>
    </submittedName>
</protein>
<evidence type="ECO:0000313" key="1">
    <source>
        <dbReference type="EMBL" id="GBP22510.1"/>
    </source>
</evidence>
<reference evidence="1 2" key="1">
    <citation type="journal article" date="2019" name="Commun. Biol.">
        <title>The bagworm genome reveals a unique fibroin gene that provides high tensile strength.</title>
        <authorList>
            <person name="Kono N."/>
            <person name="Nakamura H."/>
            <person name="Ohtoshi R."/>
            <person name="Tomita M."/>
            <person name="Numata K."/>
            <person name="Arakawa K."/>
        </authorList>
    </citation>
    <scope>NUCLEOTIDE SEQUENCE [LARGE SCALE GENOMIC DNA]</scope>
</reference>
<comment type="caution">
    <text evidence="1">The sequence shown here is derived from an EMBL/GenBank/DDBJ whole genome shotgun (WGS) entry which is preliminary data.</text>
</comment>
<accession>A0A4C1U8S8</accession>
<organism evidence="1 2">
    <name type="scientific">Eumeta variegata</name>
    <name type="common">Bagworm moth</name>
    <name type="synonym">Eumeta japonica</name>
    <dbReference type="NCBI Taxonomy" id="151549"/>
    <lineage>
        <taxon>Eukaryota</taxon>
        <taxon>Metazoa</taxon>
        <taxon>Ecdysozoa</taxon>
        <taxon>Arthropoda</taxon>
        <taxon>Hexapoda</taxon>
        <taxon>Insecta</taxon>
        <taxon>Pterygota</taxon>
        <taxon>Neoptera</taxon>
        <taxon>Endopterygota</taxon>
        <taxon>Lepidoptera</taxon>
        <taxon>Glossata</taxon>
        <taxon>Ditrysia</taxon>
        <taxon>Tineoidea</taxon>
        <taxon>Psychidae</taxon>
        <taxon>Oiketicinae</taxon>
        <taxon>Eumeta</taxon>
    </lineage>
</organism>
<gene>
    <name evidence="1" type="ORF">EVAR_78688_1</name>
</gene>
<proteinExistence type="predicted"/>